<dbReference type="SUPFAM" id="SSF52540">
    <property type="entry name" value="P-loop containing nucleoside triphosphate hydrolases"/>
    <property type="match status" value="1"/>
</dbReference>
<dbReference type="Pfam" id="PF13189">
    <property type="entry name" value="Cytidylate_kin2"/>
    <property type="match status" value="1"/>
</dbReference>
<dbReference type="Proteomes" id="UP001600894">
    <property type="component" value="Unassembled WGS sequence"/>
</dbReference>
<dbReference type="InterPro" id="IPR027417">
    <property type="entry name" value="P-loop_NTPase"/>
</dbReference>
<evidence type="ECO:0000313" key="2">
    <source>
        <dbReference type="Proteomes" id="UP001600894"/>
    </source>
</evidence>
<protein>
    <submittedName>
        <fullName evidence="1">Cytidylate kinase-like family protein</fullName>
    </submittedName>
</protein>
<dbReference type="Gene3D" id="3.40.50.300">
    <property type="entry name" value="P-loop containing nucleotide triphosphate hydrolases"/>
    <property type="match status" value="1"/>
</dbReference>
<keyword evidence="2" id="KW-1185">Reference proteome</keyword>
<sequence>MERYTITIAREFGSLGRAVAQRLAGKLGIEYYDRDIVDQVAQQLNLPLSQISSAEERSHHGFFSHMFPLGTDEEYIQDMIFDVQKDIILELAKKSSCIIVGRCSDFLLKNEKNVMNVFIYAPYEARLENCVKQLGMTQEEARRMIASVDKARNAYHRKYAGYLPSDTSHKHLLLDSSLLGVDETAEVLAEVVRKRFF</sequence>
<dbReference type="EMBL" id="BAABXL010000001">
    <property type="protein sequence ID" value="GAA6270423.1"/>
    <property type="molecule type" value="Genomic_DNA"/>
</dbReference>
<accession>A0ABQ0B2B0</accession>
<dbReference type="RefSeq" id="WP_390470975.1">
    <property type="nucleotide sequence ID" value="NZ_BAABXL010000001.1"/>
</dbReference>
<reference evidence="1 2" key="1">
    <citation type="submission" date="2024-04" db="EMBL/GenBank/DDBJ databases">
        <title>Defined microbial consortia suppress multidrug-resistant proinflammatory Enterobacteriaceae via ecological control.</title>
        <authorList>
            <person name="Furuichi M."/>
            <person name="Kawaguchi T."/>
            <person name="Pust M."/>
            <person name="Yasuma K."/>
            <person name="Plichta D."/>
            <person name="Hasegawa N."/>
            <person name="Ohya T."/>
            <person name="Bhattarai S."/>
            <person name="Sasajima S."/>
            <person name="Aoto Y."/>
            <person name="Tuganbaev T."/>
            <person name="Yaginuma M."/>
            <person name="Ueda M."/>
            <person name="Okahashi N."/>
            <person name="Amafuji K."/>
            <person name="Kiridooshi Y."/>
            <person name="Sugita K."/>
            <person name="Strazar M."/>
            <person name="Skelly A."/>
            <person name="Suda W."/>
            <person name="Hattori M."/>
            <person name="Nakamoto N."/>
            <person name="Caballero S."/>
            <person name="Norman J."/>
            <person name="Olle B."/>
            <person name="Tanoue T."/>
            <person name="Arita M."/>
            <person name="Bucci V."/>
            <person name="Atarashi K."/>
            <person name="Xavier R."/>
            <person name="Honda K."/>
        </authorList>
    </citation>
    <scope>NUCLEOTIDE SEQUENCE [LARGE SCALE GENOMIC DNA]</scope>
    <source>
        <strain evidence="2">f13</strain>
    </source>
</reference>
<organism evidence="1 2">
    <name type="scientific">Enterocloster alcoholdehydrogenati</name>
    <dbReference type="NCBI Taxonomy" id="2547410"/>
    <lineage>
        <taxon>Bacteria</taxon>
        <taxon>Bacillati</taxon>
        <taxon>Bacillota</taxon>
        <taxon>Clostridia</taxon>
        <taxon>Lachnospirales</taxon>
        <taxon>Lachnospiraceae</taxon>
        <taxon>Enterocloster</taxon>
    </lineage>
</organism>
<name>A0ABQ0B2B0_9FIRM</name>
<evidence type="ECO:0000313" key="1">
    <source>
        <dbReference type="EMBL" id="GAA6270423.1"/>
    </source>
</evidence>
<gene>
    <name evidence="1" type="ORF">F130042H8_34830</name>
</gene>
<proteinExistence type="predicted"/>
<comment type="caution">
    <text evidence="1">The sequence shown here is derived from an EMBL/GenBank/DDBJ whole genome shotgun (WGS) entry which is preliminary data.</text>
</comment>